<evidence type="ECO:0000259" key="2">
    <source>
        <dbReference type="Pfam" id="PF25778"/>
    </source>
</evidence>
<accession>A0A932CQZ7</accession>
<dbReference type="Proteomes" id="UP000769766">
    <property type="component" value="Unassembled WGS sequence"/>
</dbReference>
<sequence length="762" mass="78965">PAPQVEGVEPLPGKSHYFIGNDPQKWRTDLPTYARVQYKGVYPGIDLVFYGNQRQLEYDLLVAPGADPKAIRLAFTGADRLSLDAEGNLVLHIARGEILQRAPLIYQEMNGTRERISGRYVLQGKDRVGFEVSAYDPTRPLVIDPVLAYSTYLGGSEDLDFGNGIAVDGPGNAYVTGNAQSDDFPTTLGAWQPAYGGGNSDAFVTKLAPNGALVYSTYLGGSSKDFGTGIAADASGNAVYVTGATFSLDFRTTLGAFDMACGSDGNCDAPFPGGPGVADIFVTKLNAAGSAPIYSTYLGGSSADFGHGIAVDGSGNAYVTGMTLSANFPTFPTPGALDATCGTDGNCNPGPSGPQSDAFVTQLNPAGSGLVYSTYLGGSGNEGGGGDISGGIAVDGSGNAYVTGSTDSPDFPTVNPLQAAFAGGFTDAFVAKLNAAGSALAYSTYLGGNDGDYGEDIAVDSSGNAHVTGSTSSSNFPTRNSLQATLAGGFLDAFVTKLNAAGSGLIYSTYLGGSGPVEGTTGRDAGHGIAVDGSGRAYVAGDTSSTDFPIANALQPASGGSLDAFIARIEDVGQEVEVAHDLAVTKITAPRTVTLTRKRPVQTGQVTVEIQNRSPHDETVQTTEMLASLVGLEVRSLPPEICPDPTPVLRQVMPPKKFPLTLKPKQKLNVVFNVTFDCANDPEKSTPSDPDHDDYSYAATVDHAALDGEEDSHPDDDKCPRSVQPPFEIDLYPDGSIRDKGCGGLKPDKTFGAEILTDVVVK</sequence>
<comment type="caution">
    <text evidence="3">The sequence shown here is derived from an EMBL/GenBank/DDBJ whole genome shotgun (WGS) entry which is preliminary data.</text>
</comment>
<feature type="domain" description="DUF7948" evidence="2">
    <location>
        <begin position="1"/>
        <end position="146"/>
    </location>
</feature>
<evidence type="ECO:0000256" key="1">
    <source>
        <dbReference type="SAM" id="MobiDB-lite"/>
    </source>
</evidence>
<evidence type="ECO:0000313" key="3">
    <source>
        <dbReference type="EMBL" id="MBI2877536.1"/>
    </source>
</evidence>
<feature type="region of interest" description="Disordered" evidence="1">
    <location>
        <begin position="707"/>
        <end position="743"/>
    </location>
</feature>
<dbReference type="Pfam" id="PF06739">
    <property type="entry name" value="SBBP"/>
    <property type="match status" value="6"/>
</dbReference>
<protein>
    <submittedName>
        <fullName evidence="3">SBBP repeat-containing protein</fullName>
    </submittedName>
</protein>
<evidence type="ECO:0000313" key="4">
    <source>
        <dbReference type="Proteomes" id="UP000769766"/>
    </source>
</evidence>
<dbReference type="PANTHER" id="PTHR35580:SF1">
    <property type="entry name" value="PHYTASE-LIKE DOMAIN-CONTAINING PROTEIN"/>
    <property type="match status" value="1"/>
</dbReference>
<dbReference type="EMBL" id="JACPRF010000358">
    <property type="protein sequence ID" value="MBI2877536.1"/>
    <property type="molecule type" value="Genomic_DNA"/>
</dbReference>
<dbReference type="InterPro" id="IPR052918">
    <property type="entry name" value="Motility_Chemotaxis_Reg"/>
</dbReference>
<name>A0A932CQZ7_UNCTE</name>
<organism evidence="3 4">
    <name type="scientific">Tectimicrobiota bacterium</name>
    <dbReference type="NCBI Taxonomy" id="2528274"/>
    <lineage>
        <taxon>Bacteria</taxon>
        <taxon>Pseudomonadati</taxon>
        <taxon>Nitrospinota/Tectimicrobiota group</taxon>
        <taxon>Candidatus Tectimicrobiota</taxon>
    </lineage>
</organism>
<dbReference type="PANTHER" id="PTHR35580">
    <property type="entry name" value="CELL SURFACE GLYCOPROTEIN (S-LAYER PROTEIN)-LIKE PROTEIN"/>
    <property type="match status" value="1"/>
</dbReference>
<reference evidence="3" key="1">
    <citation type="submission" date="2020-07" db="EMBL/GenBank/DDBJ databases">
        <title>Huge and variable diversity of episymbiotic CPR bacteria and DPANN archaea in groundwater ecosystems.</title>
        <authorList>
            <person name="He C.Y."/>
            <person name="Keren R."/>
            <person name="Whittaker M."/>
            <person name="Farag I.F."/>
            <person name="Doudna J."/>
            <person name="Cate J.H.D."/>
            <person name="Banfield J.F."/>
        </authorList>
    </citation>
    <scope>NUCLEOTIDE SEQUENCE</scope>
    <source>
        <strain evidence="3">NC_groundwater_672_Ag_B-0.1um_62_36</strain>
    </source>
</reference>
<dbReference type="InterPro" id="IPR057708">
    <property type="entry name" value="DUF7948"/>
</dbReference>
<dbReference type="InterPro" id="IPR010620">
    <property type="entry name" value="SBBP_repeat"/>
</dbReference>
<dbReference type="AlphaFoldDB" id="A0A932CQZ7"/>
<dbReference type="Pfam" id="PF25778">
    <property type="entry name" value="DUF7948"/>
    <property type="match status" value="1"/>
</dbReference>
<proteinExistence type="predicted"/>
<feature type="non-terminal residue" evidence="3">
    <location>
        <position position="1"/>
    </location>
</feature>
<gene>
    <name evidence="3" type="ORF">HYY20_11705</name>
</gene>